<sequence length="463" mass="51186">MSHLLYADDALRLLNGQTRNIRKIMKFVNNYEDSSGQKINHANSSFLMAKAAPTQLASKINRITGFHRQREGRHFFAYGTNVLVGVPPCLLGCFTERYLLIIALLNVVFLSLPDAAVVAIDKKIFKEAATPDQLAVLNYFGFMVFGFFSGIHLEVLAAYVCAWIFGGIYLKVLAAYIFVPCSVFTCNKSTIPSTPTMACKSLGHFAPIILLLVLLSSTDVCRAARFLLELPKPELPPVPLPHEPIIPKLELPPLPEVPHLPKVEVPPLPHELPKPELPPLPEVPHLPKPELPPLPEAPHLPTPELPHEPVQPKPELPTLPEVPQLTKPELPPLPHEPVLPKPELPPLPEAPHIPKPELPVPPKPELPPLPEAPHLPKPELPPVPHVPELPKPEIPKLPETPHIPKPELPPVPHVPELPKLEIPKLPEEPKLPPLPHELPTPKPELPPLPHELPKPELPSFPKP</sequence>
<feature type="transmembrane region" description="Helical" evidence="2">
    <location>
        <begin position="132"/>
        <end position="151"/>
    </location>
</feature>
<comment type="caution">
    <text evidence="3">The sequence shown here is derived from an EMBL/GenBank/DDBJ whole genome shotgun (WGS) entry which is preliminary data.</text>
</comment>
<feature type="compositionally biased region" description="Pro residues" evidence="1">
    <location>
        <begin position="268"/>
        <end position="317"/>
    </location>
</feature>
<reference evidence="3" key="1">
    <citation type="submission" date="2017-07" db="EMBL/GenBank/DDBJ databases">
        <title>Taro Niue Genome Assembly and Annotation.</title>
        <authorList>
            <person name="Atibalentja N."/>
            <person name="Keating K."/>
            <person name="Fields C.J."/>
        </authorList>
    </citation>
    <scope>NUCLEOTIDE SEQUENCE</scope>
    <source>
        <strain evidence="3">Niue_2</strain>
        <tissue evidence="3">Leaf</tissue>
    </source>
</reference>
<feature type="compositionally biased region" description="Pro residues" evidence="1">
    <location>
        <begin position="431"/>
        <end position="463"/>
    </location>
</feature>
<feature type="region of interest" description="Disordered" evidence="1">
    <location>
        <begin position="268"/>
        <end position="463"/>
    </location>
</feature>
<proteinExistence type="predicted"/>
<name>A0A843V232_COLES</name>
<keyword evidence="2" id="KW-0812">Transmembrane</keyword>
<dbReference type="AlphaFoldDB" id="A0A843V232"/>
<evidence type="ECO:0000313" key="3">
    <source>
        <dbReference type="EMBL" id="MQL90141.1"/>
    </source>
</evidence>
<gene>
    <name evidence="3" type="ORF">Taro_022717</name>
</gene>
<dbReference type="Proteomes" id="UP000652761">
    <property type="component" value="Unassembled WGS sequence"/>
</dbReference>
<organism evidence="3 4">
    <name type="scientific">Colocasia esculenta</name>
    <name type="common">Wild taro</name>
    <name type="synonym">Arum esculentum</name>
    <dbReference type="NCBI Taxonomy" id="4460"/>
    <lineage>
        <taxon>Eukaryota</taxon>
        <taxon>Viridiplantae</taxon>
        <taxon>Streptophyta</taxon>
        <taxon>Embryophyta</taxon>
        <taxon>Tracheophyta</taxon>
        <taxon>Spermatophyta</taxon>
        <taxon>Magnoliopsida</taxon>
        <taxon>Liliopsida</taxon>
        <taxon>Araceae</taxon>
        <taxon>Aroideae</taxon>
        <taxon>Colocasieae</taxon>
        <taxon>Colocasia</taxon>
    </lineage>
</organism>
<keyword evidence="2" id="KW-0472">Membrane</keyword>
<evidence type="ECO:0000256" key="2">
    <source>
        <dbReference type="SAM" id="Phobius"/>
    </source>
</evidence>
<evidence type="ECO:0000313" key="4">
    <source>
        <dbReference type="Proteomes" id="UP000652761"/>
    </source>
</evidence>
<feature type="transmembrane region" description="Helical" evidence="2">
    <location>
        <begin position="157"/>
        <end position="185"/>
    </location>
</feature>
<feature type="compositionally biased region" description="Pro residues" evidence="1">
    <location>
        <begin position="401"/>
        <end position="415"/>
    </location>
</feature>
<protein>
    <submittedName>
        <fullName evidence="3">Uncharacterized protein</fullName>
    </submittedName>
</protein>
<accession>A0A843V232</accession>
<evidence type="ECO:0000256" key="1">
    <source>
        <dbReference type="SAM" id="MobiDB-lite"/>
    </source>
</evidence>
<feature type="transmembrane region" description="Helical" evidence="2">
    <location>
        <begin position="197"/>
        <end position="215"/>
    </location>
</feature>
<keyword evidence="2" id="KW-1133">Transmembrane helix</keyword>
<keyword evidence="4" id="KW-1185">Reference proteome</keyword>
<feature type="transmembrane region" description="Helical" evidence="2">
    <location>
        <begin position="98"/>
        <end position="120"/>
    </location>
</feature>
<dbReference type="PANTHER" id="PTHR47641">
    <property type="entry name" value="PERIAXIN-LIKE"/>
    <property type="match status" value="1"/>
</dbReference>
<dbReference type="EMBL" id="NMUH01001213">
    <property type="protein sequence ID" value="MQL90141.1"/>
    <property type="molecule type" value="Genomic_DNA"/>
</dbReference>
<feature type="compositionally biased region" description="Basic and acidic residues" evidence="1">
    <location>
        <begin position="416"/>
        <end position="430"/>
    </location>
</feature>
<feature type="compositionally biased region" description="Pro residues" evidence="1">
    <location>
        <begin position="329"/>
        <end position="387"/>
    </location>
</feature>
<dbReference type="PANTHER" id="PTHR47641:SF1">
    <property type="entry name" value="GOLGI-ASSOCIATED OLFACTORY SIGNALING REGULATOR"/>
    <property type="match status" value="1"/>
</dbReference>